<dbReference type="RefSeq" id="WP_221209148.1">
    <property type="nucleotide sequence ID" value="NZ_BMQT01000011.1"/>
</dbReference>
<feature type="transmembrane region" description="Helical" evidence="1">
    <location>
        <begin position="76"/>
        <end position="98"/>
    </location>
</feature>
<gene>
    <name evidence="3" type="ORF">FHS12_004383</name>
</gene>
<reference evidence="3 4" key="1">
    <citation type="submission" date="2020-08" db="EMBL/GenBank/DDBJ databases">
        <title>Genomic Encyclopedia of Type Strains, Phase III (KMG-III): the genomes of soil and plant-associated and newly described type strains.</title>
        <authorList>
            <person name="Whitman W."/>
        </authorList>
    </citation>
    <scope>NUCLEOTIDE SEQUENCE [LARGE SCALE GENOMIC DNA]</scope>
    <source>
        <strain evidence="3 4">CECT 3302</strain>
    </source>
</reference>
<evidence type="ECO:0000256" key="1">
    <source>
        <dbReference type="SAM" id="Phobius"/>
    </source>
</evidence>
<keyword evidence="4" id="KW-1185">Reference proteome</keyword>
<name>A0A7W5A894_9ACTN</name>
<dbReference type="AlphaFoldDB" id="A0A7W5A894"/>
<sequence>MTGKVEGGARRAAQRSPWRRGRLLALVAVLLAAVIALHALVPNRWGNLGSLVATLLPWLVLAVPVLILAAVVRRSAIAAMLALTPLVAWVAVFGPRLLPAEPAAYDLTVVQHNVADDNYAVEETVELLLAEDPDVVALEELTSEHLPAYEAALGERFEHHATQGTVGLWSRHPIPERSRVDIRPSGIDASWDRCLRAVVRTPEGDVTVYVAHLPSVRLGPRGLAAHSRNRSAELLGQAIAEDPAPQVLLAGDLNGNLLDRGLAPVTDQVSREEQGFGLTFPSAFPVVQLDHVLGRGAEVRELRVLPRSGSDHRPVVARVSVR</sequence>
<evidence type="ECO:0000313" key="4">
    <source>
        <dbReference type="Proteomes" id="UP000577707"/>
    </source>
</evidence>
<keyword evidence="1" id="KW-0812">Transmembrane</keyword>
<dbReference type="SUPFAM" id="SSF56219">
    <property type="entry name" value="DNase I-like"/>
    <property type="match status" value="1"/>
</dbReference>
<dbReference type="InterPro" id="IPR005135">
    <property type="entry name" value="Endo/exonuclease/phosphatase"/>
</dbReference>
<proteinExistence type="predicted"/>
<feature type="transmembrane region" description="Helical" evidence="1">
    <location>
        <begin position="47"/>
        <end position="69"/>
    </location>
</feature>
<feature type="domain" description="Endonuclease/exonuclease/phosphatase" evidence="2">
    <location>
        <begin position="113"/>
        <end position="312"/>
    </location>
</feature>
<protein>
    <submittedName>
        <fullName evidence="3">Vancomycin resistance protein VanJ</fullName>
    </submittedName>
</protein>
<dbReference type="Pfam" id="PF03372">
    <property type="entry name" value="Exo_endo_phos"/>
    <property type="match status" value="1"/>
</dbReference>
<keyword evidence="1" id="KW-1133">Transmembrane helix</keyword>
<evidence type="ECO:0000259" key="2">
    <source>
        <dbReference type="Pfam" id="PF03372"/>
    </source>
</evidence>
<dbReference type="Gene3D" id="3.60.10.10">
    <property type="entry name" value="Endonuclease/exonuclease/phosphatase"/>
    <property type="match status" value="1"/>
</dbReference>
<dbReference type="Proteomes" id="UP000577707">
    <property type="component" value="Unassembled WGS sequence"/>
</dbReference>
<organism evidence="3 4">
    <name type="scientific">Nocardioides albus</name>
    <dbReference type="NCBI Taxonomy" id="1841"/>
    <lineage>
        <taxon>Bacteria</taxon>
        <taxon>Bacillati</taxon>
        <taxon>Actinomycetota</taxon>
        <taxon>Actinomycetes</taxon>
        <taxon>Propionibacteriales</taxon>
        <taxon>Nocardioidaceae</taxon>
        <taxon>Nocardioides</taxon>
    </lineage>
</organism>
<evidence type="ECO:0000313" key="3">
    <source>
        <dbReference type="EMBL" id="MBB3091413.1"/>
    </source>
</evidence>
<keyword evidence="1" id="KW-0472">Membrane</keyword>
<feature type="transmembrane region" description="Helical" evidence="1">
    <location>
        <begin position="21"/>
        <end position="41"/>
    </location>
</feature>
<dbReference type="InterPro" id="IPR036691">
    <property type="entry name" value="Endo/exonu/phosph_ase_sf"/>
</dbReference>
<dbReference type="GO" id="GO:0003824">
    <property type="term" value="F:catalytic activity"/>
    <property type="evidence" value="ECO:0007669"/>
    <property type="project" value="InterPro"/>
</dbReference>
<accession>A0A7W5A894</accession>
<comment type="caution">
    <text evidence="3">The sequence shown here is derived from an EMBL/GenBank/DDBJ whole genome shotgun (WGS) entry which is preliminary data.</text>
</comment>
<dbReference type="EMBL" id="JACHXG010000010">
    <property type="protein sequence ID" value="MBB3091413.1"/>
    <property type="molecule type" value="Genomic_DNA"/>
</dbReference>